<dbReference type="OrthoDB" id="9806180at2"/>
<evidence type="ECO:0000313" key="4">
    <source>
        <dbReference type="EMBL" id="RJF93139.1"/>
    </source>
</evidence>
<gene>
    <name evidence="4" type="ORF">D3876_01875</name>
</gene>
<protein>
    <submittedName>
        <fullName evidence="4">Alpha/beta hydrolase</fullName>
    </submittedName>
</protein>
<dbReference type="InterPro" id="IPR029058">
    <property type="entry name" value="AB_hydrolase_fold"/>
</dbReference>
<comment type="similarity">
    <text evidence="1">Belongs to the 'GDXG' lipolytic enzyme family.</text>
</comment>
<evidence type="ECO:0000259" key="3">
    <source>
        <dbReference type="Pfam" id="PF07859"/>
    </source>
</evidence>
<dbReference type="PANTHER" id="PTHR48081:SF8">
    <property type="entry name" value="ALPHA_BETA HYDROLASE FOLD-3 DOMAIN-CONTAINING PROTEIN-RELATED"/>
    <property type="match status" value="1"/>
</dbReference>
<keyword evidence="2 4" id="KW-0378">Hydrolase</keyword>
<organism evidence="4 5">
    <name type="scientific">Sphingomonas cavernae</name>
    <dbReference type="NCBI Taxonomy" id="2320861"/>
    <lineage>
        <taxon>Bacteria</taxon>
        <taxon>Pseudomonadati</taxon>
        <taxon>Pseudomonadota</taxon>
        <taxon>Alphaproteobacteria</taxon>
        <taxon>Sphingomonadales</taxon>
        <taxon>Sphingomonadaceae</taxon>
        <taxon>Sphingomonas</taxon>
    </lineage>
</organism>
<dbReference type="Gene3D" id="3.40.50.1820">
    <property type="entry name" value="alpha/beta hydrolase"/>
    <property type="match status" value="1"/>
</dbReference>
<dbReference type="PANTHER" id="PTHR48081">
    <property type="entry name" value="AB HYDROLASE SUPERFAMILY PROTEIN C4A8.06C"/>
    <property type="match status" value="1"/>
</dbReference>
<comment type="caution">
    <text evidence="4">The sequence shown here is derived from an EMBL/GenBank/DDBJ whole genome shotgun (WGS) entry which is preliminary data.</text>
</comment>
<feature type="domain" description="Alpha/beta hydrolase fold-3" evidence="3">
    <location>
        <begin position="71"/>
        <end position="276"/>
    </location>
</feature>
<dbReference type="PROSITE" id="PS01173">
    <property type="entry name" value="LIPASE_GDXG_HIS"/>
    <property type="match status" value="1"/>
</dbReference>
<dbReference type="InterPro" id="IPR050300">
    <property type="entry name" value="GDXG_lipolytic_enzyme"/>
</dbReference>
<dbReference type="InterPro" id="IPR013094">
    <property type="entry name" value="AB_hydrolase_3"/>
</dbReference>
<dbReference type="Proteomes" id="UP000286100">
    <property type="component" value="Unassembled WGS sequence"/>
</dbReference>
<dbReference type="RefSeq" id="WP_119759418.1">
    <property type="nucleotide sequence ID" value="NZ_QYUM01000002.1"/>
</dbReference>
<dbReference type="SUPFAM" id="SSF53474">
    <property type="entry name" value="alpha/beta-Hydrolases"/>
    <property type="match status" value="1"/>
</dbReference>
<evidence type="ECO:0000256" key="2">
    <source>
        <dbReference type="ARBA" id="ARBA00022801"/>
    </source>
</evidence>
<reference evidence="4 5" key="1">
    <citation type="submission" date="2018-09" db="EMBL/GenBank/DDBJ databases">
        <authorList>
            <person name="Zhu H."/>
        </authorList>
    </citation>
    <scope>NUCLEOTIDE SEQUENCE [LARGE SCALE GENOMIC DNA]</scope>
    <source>
        <strain evidence="4 5">K2R01-6</strain>
    </source>
</reference>
<keyword evidence="5" id="KW-1185">Reference proteome</keyword>
<proteinExistence type="inferred from homology"/>
<accession>A0A418WPK3</accession>
<dbReference type="GO" id="GO:0016787">
    <property type="term" value="F:hydrolase activity"/>
    <property type="evidence" value="ECO:0007669"/>
    <property type="project" value="UniProtKB-KW"/>
</dbReference>
<evidence type="ECO:0000256" key="1">
    <source>
        <dbReference type="ARBA" id="ARBA00010515"/>
    </source>
</evidence>
<dbReference type="EMBL" id="QYUM01000002">
    <property type="protein sequence ID" value="RJF93139.1"/>
    <property type="molecule type" value="Genomic_DNA"/>
</dbReference>
<dbReference type="Pfam" id="PF07859">
    <property type="entry name" value="Abhydrolase_3"/>
    <property type="match status" value="1"/>
</dbReference>
<dbReference type="AlphaFoldDB" id="A0A418WPK3"/>
<evidence type="ECO:0000313" key="5">
    <source>
        <dbReference type="Proteomes" id="UP000286100"/>
    </source>
</evidence>
<sequence>MPIDPALAPLLQMLADVPHMKPPFDPAAFRLADQQPAPFVRAEVAEVRDLTIGSMAARLYHPRPGEILPLLVFMHGGGWVFGTLDTHDPLCRALASATEVAVLSLDYPLSPEHRYPVALDTLRAALDTIVAEAGSLGIDPARLAVGGDSAGGNLAAALCLSIRDQGGPAIAHQLLLYPVLDSDFARSSWVENASGYMLSSEMMQWFWAQYLDSPADAPALAAPLRAESLAGLPAATVITAGFDPLRDEGLAYAERLKAAGVPVVAEHFPGMIHGFASMLGMLPQADVAVGTAARGLRAAFEIDQIPYPPATAIC</sequence>
<name>A0A418WPK3_9SPHN</name>
<dbReference type="InterPro" id="IPR002168">
    <property type="entry name" value="Lipase_GDXG_HIS_AS"/>
</dbReference>